<name>A0A6N3B143_CLOBU</name>
<gene>
    <name evidence="1" type="ORF">CBLFYP62_01159</name>
</gene>
<reference evidence="1" key="1">
    <citation type="submission" date="2019-11" db="EMBL/GenBank/DDBJ databases">
        <authorList>
            <person name="Feng L."/>
        </authorList>
    </citation>
    <scope>NUCLEOTIDE SEQUENCE</scope>
    <source>
        <strain evidence="1">CButyricumLFYP62</strain>
    </source>
</reference>
<dbReference type="RefSeq" id="WP_156736443.1">
    <property type="nucleotide sequence ID" value="NZ_CACRTU010000010.1"/>
</dbReference>
<organism evidence="1">
    <name type="scientific">Clostridium butyricum</name>
    <dbReference type="NCBI Taxonomy" id="1492"/>
    <lineage>
        <taxon>Bacteria</taxon>
        <taxon>Bacillati</taxon>
        <taxon>Bacillota</taxon>
        <taxon>Clostridia</taxon>
        <taxon>Eubacteriales</taxon>
        <taxon>Clostridiaceae</taxon>
        <taxon>Clostridium</taxon>
    </lineage>
</organism>
<sequence length="68" mass="8277">MSLKEIFIKLFGHAPKKEYDPLRDHRIYVRVTEQEKEIIEKLARCQCLDTSNFVRWLIFGKYIDDFIK</sequence>
<dbReference type="Pfam" id="PF21983">
    <property type="entry name" value="NikA-like"/>
    <property type="match status" value="1"/>
</dbReference>
<proteinExistence type="predicted"/>
<dbReference type="AlphaFoldDB" id="A0A6N3B143"/>
<evidence type="ECO:0000313" key="1">
    <source>
        <dbReference type="EMBL" id="VYT95660.1"/>
    </source>
</evidence>
<dbReference type="EMBL" id="CACRTU010000010">
    <property type="protein sequence ID" value="VYT95660.1"/>
    <property type="molecule type" value="Genomic_DNA"/>
</dbReference>
<accession>A0A6N3B143</accession>
<dbReference type="InterPro" id="IPR053842">
    <property type="entry name" value="NikA-like"/>
</dbReference>
<protein>
    <submittedName>
        <fullName evidence="1">Uncharacterized protein</fullName>
    </submittedName>
</protein>